<dbReference type="GO" id="GO:0006364">
    <property type="term" value="P:rRNA processing"/>
    <property type="evidence" value="ECO:0007669"/>
    <property type="project" value="UniProtKB-KW"/>
</dbReference>
<feature type="region of interest" description="Disordered" evidence="12">
    <location>
        <begin position="667"/>
        <end position="687"/>
    </location>
</feature>
<dbReference type="GO" id="GO:0004527">
    <property type="term" value="F:exonuclease activity"/>
    <property type="evidence" value="ECO:0007669"/>
    <property type="project" value="UniProtKB-KW"/>
</dbReference>
<organism evidence="14 15">
    <name type="scientific">Botrytis galanthina</name>
    <dbReference type="NCBI Taxonomy" id="278940"/>
    <lineage>
        <taxon>Eukaryota</taxon>
        <taxon>Fungi</taxon>
        <taxon>Dikarya</taxon>
        <taxon>Ascomycota</taxon>
        <taxon>Pezizomycotina</taxon>
        <taxon>Leotiomycetes</taxon>
        <taxon>Helotiales</taxon>
        <taxon>Sclerotiniaceae</taxon>
        <taxon>Botrytis</taxon>
    </lineage>
</organism>
<feature type="compositionally biased region" description="Polar residues" evidence="12">
    <location>
        <begin position="146"/>
        <end position="160"/>
    </location>
</feature>
<dbReference type="FunFam" id="3.30.420.10:FF:000109">
    <property type="entry name" value="RNA exonuclease 3"/>
    <property type="match status" value="1"/>
</dbReference>
<keyword evidence="15" id="KW-1185">Reference proteome</keyword>
<evidence type="ECO:0000256" key="7">
    <source>
        <dbReference type="ARBA" id="ARBA00022801"/>
    </source>
</evidence>
<dbReference type="CDD" id="cd06145">
    <property type="entry name" value="REX1_like"/>
    <property type="match status" value="1"/>
</dbReference>
<keyword evidence="6" id="KW-0540">Nuclease</keyword>
<dbReference type="PANTHER" id="PTHR12801">
    <property type="entry name" value="RNA EXONUCLEASE REXO1 / RECO3 FAMILY MEMBER-RELATED"/>
    <property type="match status" value="1"/>
</dbReference>
<comment type="similarity">
    <text evidence="3">Belongs to the REXO1/REXO3 family.</text>
</comment>
<comment type="function">
    <text evidence="10">3' to 5' exoribonuclease required for proper 3' end maturation of MRP RNA and of the U5L snRNA.</text>
</comment>
<evidence type="ECO:0000259" key="13">
    <source>
        <dbReference type="SMART" id="SM00479"/>
    </source>
</evidence>
<evidence type="ECO:0000256" key="12">
    <source>
        <dbReference type="SAM" id="MobiDB-lite"/>
    </source>
</evidence>
<dbReference type="GO" id="GO:0005634">
    <property type="term" value="C:nucleus"/>
    <property type="evidence" value="ECO:0007669"/>
    <property type="project" value="UniProtKB-SubCell"/>
</dbReference>
<evidence type="ECO:0000256" key="11">
    <source>
        <dbReference type="ARBA" id="ARBA00039985"/>
    </source>
</evidence>
<gene>
    <name evidence="14" type="ORF">BGAL_0224g00050</name>
</gene>
<dbReference type="GO" id="GO:0005737">
    <property type="term" value="C:cytoplasm"/>
    <property type="evidence" value="ECO:0007669"/>
    <property type="project" value="UniProtKB-SubCell"/>
</dbReference>
<dbReference type="InterPro" id="IPR013520">
    <property type="entry name" value="Ribonucl_H"/>
</dbReference>
<evidence type="ECO:0000313" key="15">
    <source>
        <dbReference type="Proteomes" id="UP000308671"/>
    </source>
</evidence>
<dbReference type="PANTHER" id="PTHR12801:SF112">
    <property type="entry name" value="RNA EXONUCLEASE 3"/>
    <property type="match status" value="1"/>
</dbReference>
<dbReference type="SUPFAM" id="SSF53098">
    <property type="entry name" value="Ribonuclease H-like"/>
    <property type="match status" value="1"/>
</dbReference>
<evidence type="ECO:0000256" key="9">
    <source>
        <dbReference type="ARBA" id="ARBA00023242"/>
    </source>
</evidence>
<reference evidence="14 15" key="1">
    <citation type="submission" date="2017-12" db="EMBL/GenBank/DDBJ databases">
        <title>Comparative genomics of Botrytis spp.</title>
        <authorList>
            <person name="Valero-Jimenez C.A."/>
            <person name="Tapia P."/>
            <person name="Veloso J."/>
            <person name="Silva-Moreno E."/>
            <person name="Staats M."/>
            <person name="Valdes J.H."/>
            <person name="Van Kan J.A.L."/>
        </authorList>
    </citation>
    <scope>NUCLEOTIDE SEQUENCE [LARGE SCALE GENOMIC DNA]</scope>
    <source>
        <strain evidence="14 15">MUCL435</strain>
    </source>
</reference>
<evidence type="ECO:0000313" key="14">
    <source>
        <dbReference type="EMBL" id="THV48843.1"/>
    </source>
</evidence>
<feature type="compositionally biased region" description="Low complexity" evidence="12">
    <location>
        <begin position="128"/>
        <end position="145"/>
    </location>
</feature>
<evidence type="ECO:0000256" key="2">
    <source>
        <dbReference type="ARBA" id="ARBA00004496"/>
    </source>
</evidence>
<feature type="compositionally biased region" description="Low complexity" evidence="12">
    <location>
        <begin position="98"/>
        <end position="109"/>
    </location>
</feature>
<dbReference type="OrthoDB" id="3996471at2759"/>
<evidence type="ECO:0000256" key="4">
    <source>
        <dbReference type="ARBA" id="ARBA00022490"/>
    </source>
</evidence>
<dbReference type="InterPro" id="IPR047021">
    <property type="entry name" value="REXO1/3/4-like"/>
</dbReference>
<sequence>MFTTKGLFSQTKCPNRDKCLIPRCIFSHDHRVVQAVSDGIAQVKSTQKVDGSDGDQDGQRKRQKIGYGERSTTPTTEPPSSVPTLNPTITAQKAVDNKAASTQTSKSTSIARREISPPPLRRKSQNGTSAASTSSIPTSSNNITPQKQNAPATSRVQKAVSTPVKKPEKQEPLNPRARKTAPAVHNIRLRLVQALHDQLKRLNSELSKDANDEEKELVFSDQGLITRALDMEEAACETPTIYSNVVKNKIMVYKRMTVAQWKEERAREVAKEKASRAPISDTPAKKPEGPPKPIETGLSPEEELAILPRLYTPVTELSQHGYVTNVPTPAEIEMANSGMEASKGWEVCDRCKTRFQVFPGRREEDGILASGGCCTYHFGKHYWKDRSSLDPKAKREKKWRCCDQIIGETSGCTTADHHVFKVTEVKRLAAVLNFAKTPENEADPPIPTQPVCIDCEMGYTVHGLELLRLTATSWPSGSPLLDVLVRPYGEILDLNSRYSGVYPQDITSAIPYSFPGSQQIAQSKGKLRIVDSPAIARTLLFSFLTPSTPIIGHGLENDLNATRFIHPTIIDTALLFPHKAGLPYRNGLKMLMQTLLNRNIQMITFTDGKADGHDSKEDANAAGDLVRFRVGKEWEKMQRAGWKLNNGIFEPPDNNADAGSGKWWLGEKAFGENNGDAEDEEKADVQHLNEEKIVVGVSAGSKRRREEMEEGDEAR</sequence>
<dbReference type="Proteomes" id="UP000308671">
    <property type="component" value="Unassembled WGS sequence"/>
</dbReference>
<name>A0A4S8QU73_9HELO</name>
<accession>A0A4S8QU73</accession>
<feature type="region of interest" description="Disordered" evidence="12">
    <location>
        <begin position="44"/>
        <end position="179"/>
    </location>
</feature>
<dbReference type="AlphaFoldDB" id="A0A4S8QU73"/>
<evidence type="ECO:0000256" key="3">
    <source>
        <dbReference type="ARBA" id="ARBA00006357"/>
    </source>
</evidence>
<evidence type="ECO:0000256" key="5">
    <source>
        <dbReference type="ARBA" id="ARBA00022552"/>
    </source>
</evidence>
<feature type="region of interest" description="Disordered" evidence="12">
    <location>
        <begin position="269"/>
        <end position="297"/>
    </location>
</feature>
<keyword evidence="4" id="KW-0963">Cytoplasm</keyword>
<comment type="subcellular location">
    <subcellularLocation>
        <location evidence="2">Cytoplasm</location>
    </subcellularLocation>
    <subcellularLocation>
        <location evidence="1">Nucleus</location>
    </subcellularLocation>
</comment>
<dbReference type="GO" id="GO:0003676">
    <property type="term" value="F:nucleic acid binding"/>
    <property type="evidence" value="ECO:0007669"/>
    <property type="project" value="InterPro"/>
</dbReference>
<feature type="region of interest" description="Disordered" evidence="12">
    <location>
        <begin position="696"/>
        <end position="715"/>
    </location>
</feature>
<comment type="caution">
    <text evidence="14">The sequence shown here is derived from an EMBL/GenBank/DDBJ whole genome shotgun (WGS) entry which is preliminary data.</text>
</comment>
<dbReference type="SMART" id="SM00479">
    <property type="entry name" value="EXOIII"/>
    <property type="match status" value="1"/>
</dbReference>
<dbReference type="EMBL" id="PQXL01000224">
    <property type="protein sequence ID" value="THV48843.1"/>
    <property type="molecule type" value="Genomic_DNA"/>
</dbReference>
<dbReference type="InterPro" id="IPR036397">
    <property type="entry name" value="RNaseH_sf"/>
</dbReference>
<evidence type="ECO:0000256" key="10">
    <source>
        <dbReference type="ARBA" id="ARBA00037201"/>
    </source>
</evidence>
<protein>
    <recommendedName>
        <fullName evidence="11">RNA exonuclease 3</fullName>
    </recommendedName>
</protein>
<keyword evidence="7" id="KW-0378">Hydrolase</keyword>
<keyword evidence="9" id="KW-0539">Nucleus</keyword>
<dbReference type="InterPro" id="IPR012337">
    <property type="entry name" value="RNaseH-like_sf"/>
</dbReference>
<feature type="domain" description="Exonuclease" evidence="13">
    <location>
        <begin position="449"/>
        <end position="635"/>
    </location>
</feature>
<dbReference type="InterPro" id="IPR034922">
    <property type="entry name" value="REX1-like_exo"/>
</dbReference>
<keyword evidence="8" id="KW-0269">Exonuclease</keyword>
<evidence type="ECO:0000256" key="6">
    <source>
        <dbReference type="ARBA" id="ARBA00022722"/>
    </source>
</evidence>
<keyword evidence="5" id="KW-0698">rRNA processing</keyword>
<evidence type="ECO:0000256" key="1">
    <source>
        <dbReference type="ARBA" id="ARBA00004123"/>
    </source>
</evidence>
<evidence type="ECO:0000256" key="8">
    <source>
        <dbReference type="ARBA" id="ARBA00022839"/>
    </source>
</evidence>
<dbReference type="Gene3D" id="3.30.420.10">
    <property type="entry name" value="Ribonuclease H-like superfamily/Ribonuclease H"/>
    <property type="match status" value="1"/>
</dbReference>
<proteinExistence type="inferred from homology"/>